<sequence length="1326" mass="149105">MPSSMLFAVNNEGRVFGLSTNGTKWREFPYLGLDFKHLSAVPNFLWAVGGDRQIYVHVHGLDIPIRVKEEAYENQRWYPLDGFSKRLLPTDRYQFSSEDGLIDRNRENIRVPSMAWQWEGDWYIETVMNGEPLDHDGWTYAVDFPATYYSTQQWTSCVRRRKWVRSRKYCAMNSWCAIAPLHKDPTQEPFIDVSVGGQSMNDNQGALQVWAVTAHGRVMWRNGVSIISPEGSRWNAVPMPAGCEVKNISCGATGLVWAVLWSGKALVRTGVSLKTPMGEGWLEVESPDEEVKLIQVSVGVNSVWAVTADRRVWFRKGIKGETAASDELARGSGWVEMVGDMSLVSVAPNDQVFAVGVDDRSLYFRVGVTPAELTGKRWKCLQAAVQLSRTSSTSSYATSQHRLFGKVNHFLSLKMTSLKPISVFISNELNKSLVNNEWYFQNNSSGSVESIDWLETSRSAPTSLKIQPVWQKPVQPRSLPASEGSVEEPYLLDRFLITVSKAIYSLTLHFSENREEKPQRKLTAWSPIRSVGSLLGLEAKIDTDPHVSIIQLADWDGVVYPERETICEPGWFQADTLWSCVEAGALSLNVQHLPNWFVENTSSDGLETAPWRSKILGELKRVNSRASAGFDNYEIAIEIIECRCCLAGQKLPIFEDCILQLEWVGSNSVTVDTASLSVLSLDKKLTMCQLSLSEVVCISSASEPGCPRIAIHTVDTTTKSLIPLRLQFSGDVDHDDWIAYLSSIHAKMFSLESAPSDCSIWATTQLGDVYVFDHSTIKKQQATSGCLYKTDLSCKQVLSCGIPWEHSLNNGFPPDSVLTITGFISDNVERFSVNFDCESESLIALHFNPRFKEKCVVRNSFENGSWGNEEREGILTLNPGGDFDISFQCQEDGFKILLNGMVFTYFEHRIPPQKITTLRMIGNIELHSVVYESKEVIVPLNEMVWKQIGGHLVVVETCSSGVTWGISADNTPYVYTAGWGGAFLGGGRLFFGIHPMTDTYCCYVYENQRWNPLSGFTSRGLPTDRPMWSDSTGHHKRSKETTRLLSMHWQWITDWAIDFKTPGGVDAEGWQYAVDFSTSYHARKHLTDYVRRRRWIRKCKLTTSGPWAEVGNSKVIDISLQVKYYSGFDAVYVWAVGFNGDALFRKGVTSNNPMGDNWEHIPCDQALFSISCGFFNQVWAVTRNGSLYWRFGITASNPKGDVWEIVEPPKGSQMKKVSVARWAVWALDNDGHLFVRREVTPVFPEGTHWQSIPNIGSFTVNLYFLLTDSYVDISASGDEVWVIISEGMICRRTGVSCENPAGSSWDKGLKANWQYISVRSYTSKTL</sequence>
<dbReference type="SMART" id="SM00694">
    <property type="entry name" value="DysFC"/>
    <property type="match status" value="2"/>
</dbReference>
<proteinExistence type="inferred from homology"/>
<dbReference type="GO" id="GO:0005737">
    <property type="term" value="C:cytoplasm"/>
    <property type="evidence" value="ECO:0007669"/>
    <property type="project" value="UniProtKB-ARBA"/>
</dbReference>
<dbReference type="OMA" id="CPMQISR"/>
<dbReference type="EnsemblMetazoa" id="RPRC012358-RA">
    <property type="protein sequence ID" value="RPRC012358-PA"/>
    <property type="gene ID" value="RPRC012358"/>
</dbReference>
<dbReference type="SMART" id="SM00908">
    <property type="entry name" value="Gal-bind_lectin"/>
    <property type="match status" value="1"/>
</dbReference>
<dbReference type="InParanoid" id="T1I7T6"/>
<evidence type="ECO:0000313" key="5">
    <source>
        <dbReference type="Proteomes" id="UP000015103"/>
    </source>
</evidence>
<dbReference type="FunCoup" id="T1I7T6">
    <property type="interactions" value="680"/>
</dbReference>
<dbReference type="EMBL" id="ACPB03005573">
    <property type="status" value="NOT_ANNOTATED_CDS"/>
    <property type="molecule type" value="Genomic_DNA"/>
</dbReference>
<dbReference type="InterPro" id="IPR051513">
    <property type="entry name" value="Tectonin_beta-prop"/>
</dbReference>
<dbReference type="SMART" id="SM00693">
    <property type="entry name" value="DysFN"/>
    <property type="match status" value="2"/>
</dbReference>
<dbReference type="PANTHER" id="PTHR23250">
    <property type="entry name" value="DYSFERLIN-RELATED"/>
    <property type="match status" value="1"/>
</dbReference>
<dbReference type="InterPro" id="IPR006614">
    <property type="entry name" value="Peroxin/Ferlin"/>
</dbReference>
<dbReference type="EMBL" id="ACPB03005574">
    <property type="status" value="NOT_ANNOTATED_CDS"/>
    <property type="molecule type" value="Genomic_DNA"/>
</dbReference>
<dbReference type="CDD" id="cd00070">
    <property type="entry name" value="GLECT"/>
    <property type="match status" value="1"/>
</dbReference>
<keyword evidence="5" id="KW-1185">Reference proteome</keyword>
<dbReference type="SMART" id="SM00276">
    <property type="entry name" value="GLECT"/>
    <property type="match status" value="1"/>
</dbReference>
<dbReference type="SUPFAM" id="SSF49899">
    <property type="entry name" value="Concanavalin A-like lectins/glucanases"/>
    <property type="match status" value="1"/>
</dbReference>
<organism evidence="4 5">
    <name type="scientific">Rhodnius prolixus</name>
    <name type="common">Triatomid bug</name>
    <dbReference type="NCBI Taxonomy" id="13249"/>
    <lineage>
        <taxon>Eukaryota</taxon>
        <taxon>Metazoa</taxon>
        <taxon>Ecdysozoa</taxon>
        <taxon>Arthropoda</taxon>
        <taxon>Hexapoda</taxon>
        <taxon>Insecta</taxon>
        <taxon>Pterygota</taxon>
        <taxon>Neoptera</taxon>
        <taxon>Paraneoptera</taxon>
        <taxon>Hemiptera</taxon>
        <taxon>Heteroptera</taxon>
        <taxon>Panheteroptera</taxon>
        <taxon>Cimicomorpha</taxon>
        <taxon>Reduviidae</taxon>
        <taxon>Triatominae</taxon>
        <taxon>Rhodnius</taxon>
    </lineage>
</organism>
<dbReference type="PANTHER" id="PTHR23250:SF1">
    <property type="entry name" value="TECTONIN BETA-PROPELLER REPEAT-CONTAINING PROTEIN 1"/>
    <property type="match status" value="1"/>
</dbReference>
<dbReference type="HOGENOM" id="CLU_008303_0_0_1"/>
<dbReference type="Pfam" id="PF06398">
    <property type="entry name" value="Pex24p"/>
    <property type="match status" value="2"/>
</dbReference>
<dbReference type="eggNOG" id="KOG3587">
    <property type="taxonomic scope" value="Eukaryota"/>
</dbReference>
<keyword evidence="2" id="KW-0430">Lectin</keyword>
<evidence type="ECO:0000313" key="4">
    <source>
        <dbReference type="EnsemblMetazoa" id="RPRC012358-PA"/>
    </source>
</evidence>
<name>T1I7T6_RHOPR</name>
<dbReference type="Pfam" id="PF19193">
    <property type="entry name" value="Tectonin"/>
    <property type="match status" value="1"/>
</dbReference>
<evidence type="ECO:0000256" key="2">
    <source>
        <dbReference type="ARBA" id="ARBA00022734"/>
    </source>
</evidence>
<dbReference type="eggNOG" id="KOG3669">
    <property type="taxonomic scope" value="Eukaryota"/>
</dbReference>
<protein>
    <submittedName>
        <fullName evidence="4">Galectin domain-containing protein</fullName>
    </submittedName>
</protein>
<dbReference type="Gene3D" id="2.60.120.200">
    <property type="match status" value="1"/>
</dbReference>
<dbReference type="PROSITE" id="PS51304">
    <property type="entry name" value="GALECTIN"/>
    <property type="match status" value="1"/>
</dbReference>
<dbReference type="Pfam" id="PF00337">
    <property type="entry name" value="Gal-bind_lectin"/>
    <property type="match status" value="1"/>
</dbReference>
<keyword evidence="3" id="KW-0677">Repeat</keyword>
<dbReference type="InterPro" id="IPR010482">
    <property type="entry name" value="TECPR1-like_DysF"/>
</dbReference>
<comment type="similarity">
    <text evidence="1">Belongs to the TECPR1 family.</text>
</comment>
<dbReference type="GO" id="GO:0098588">
    <property type="term" value="C:bounding membrane of organelle"/>
    <property type="evidence" value="ECO:0007669"/>
    <property type="project" value="UniProtKB-ARBA"/>
</dbReference>
<dbReference type="Proteomes" id="UP000015103">
    <property type="component" value="Unassembled WGS sequence"/>
</dbReference>
<evidence type="ECO:0000256" key="1">
    <source>
        <dbReference type="ARBA" id="ARBA00005966"/>
    </source>
</evidence>
<dbReference type="InterPro" id="IPR006624">
    <property type="entry name" value="Beta-propeller_rpt_TECPR"/>
</dbReference>
<dbReference type="Pfam" id="PF06462">
    <property type="entry name" value="Hyd_WA"/>
    <property type="match status" value="6"/>
</dbReference>
<dbReference type="FunFam" id="2.60.120.200:FF:000124">
    <property type="entry name" value="Galectin-4"/>
    <property type="match status" value="1"/>
</dbReference>
<dbReference type="STRING" id="13249.T1I7T6"/>
<reference evidence="4" key="1">
    <citation type="submission" date="2015-05" db="UniProtKB">
        <authorList>
            <consortium name="EnsemblMetazoa"/>
        </authorList>
    </citation>
    <scope>IDENTIFICATION</scope>
</reference>
<dbReference type="InterPro" id="IPR013320">
    <property type="entry name" value="ConA-like_dom_sf"/>
</dbReference>
<dbReference type="InterPro" id="IPR001079">
    <property type="entry name" value="Galectin_CRD"/>
</dbReference>
<dbReference type="GO" id="GO:0030246">
    <property type="term" value="F:carbohydrate binding"/>
    <property type="evidence" value="ECO:0007669"/>
    <property type="project" value="UniProtKB-KW"/>
</dbReference>
<dbReference type="VEuPathDB" id="VectorBase:RPRC012358"/>
<accession>T1I7T6</accession>
<dbReference type="SMART" id="SM00706">
    <property type="entry name" value="TECPR"/>
    <property type="match status" value="9"/>
</dbReference>
<evidence type="ECO:0000256" key="3">
    <source>
        <dbReference type="ARBA" id="ARBA00022737"/>
    </source>
</evidence>